<proteinExistence type="predicted"/>
<dbReference type="Gene3D" id="3.40.50.2000">
    <property type="entry name" value="Glycogen Phosphorylase B"/>
    <property type="match status" value="2"/>
</dbReference>
<feature type="domain" description="Glycosyl transferase family 1" evidence="2">
    <location>
        <begin position="190"/>
        <end position="342"/>
    </location>
</feature>
<comment type="caution">
    <text evidence="4">The sequence shown here is derived from an EMBL/GenBank/DDBJ whole genome shotgun (WGS) entry which is preliminary data.</text>
</comment>
<dbReference type="PATRIC" id="fig|70996.4.peg.4179"/>
<dbReference type="Pfam" id="PF00534">
    <property type="entry name" value="Glycos_transf_1"/>
    <property type="match status" value="1"/>
</dbReference>
<dbReference type="Pfam" id="PF13439">
    <property type="entry name" value="Glyco_transf_4"/>
    <property type="match status" value="1"/>
</dbReference>
<protein>
    <submittedName>
        <fullName evidence="4">Glycosyl transferase family 1</fullName>
    </submittedName>
</protein>
<dbReference type="GO" id="GO:0009103">
    <property type="term" value="P:lipopolysaccharide biosynthetic process"/>
    <property type="evidence" value="ECO:0007669"/>
    <property type="project" value="TreeGrafter"/>
</dbReference>
<evidence type="ECO:0000256" key="1">
    <source>
        <dbReference type="ARBA" id="ARBA00022679"/>
    </source>
</evidence>
<keyword evidence="1 4" id="KW-0808">Transferase</keyword>
<sequence length="371" mass="41174">MQIAIDASRLAVGQRTGTESYTTEVVRALAQINNPNDYCLYFNQLPAALPALGRNWRIKPIPAPRLWTHLRLGPTWQIDRPDVAFVPAHVLPILPPRRSVVTIHDLGYEHHPESHPARQRLYLRYSTLWSARMASQIIAISEATKRDLLHYTGIPAAKISVVYHGVHERFHQHPTAQSKATAAKYGLHGEYLLFISTIQPRKNLVRLIEAYAQARQQCPDLPILALGGKTGWLTEQITKQAQELGISEHVAFLGYVDDHDLPALLSGATIYLLPSLYEGFGMTVLEAMASGVPVITSKVSSLPEVAGDAALLVEPTHTEAIAAAIVSLWQNPSQRHELRERGLAWAKQWTWQRCAEQTLAVLTMVGNNGSV</sequence>
<keyword evidence="5" id="KW-1185">Reference proteome</keyword>
<dbReference type="InterPro" id="IPR001296">
    <property type="entry name" value="Glyco_trans_1"/>
</dbReference>
<reference evidence="4 5" key="1">
    <citation type="submission" date="2015-07" db="EMBL/GenBank/DDBJ databases">
        <title>Whole genome sequence of Herpetosiphon geysericola DSM 7119.</title>
        <authorList>
            <person name="Hemp J."/>
            <person name="Ward L.M."/>
            <person name="Pace L.A."/>
            <person name="Fischer W.W."/>
        </authorList>
    </citation>
    <scope>NUCLEOTIDE SEQUENCE [LARGE SCALE GENOMIC DNA]</scope>
    <source>
        <strain evidence="4 5">DSM 7119</strain>
    </source>
</reference>
<dbReference type="Proteomes" id="UP000050277">
    <property type="component" value="Unassembled WGS sequence"/>
</dbReference>
<dbReference type="PANTHER" id="PTHR46401">
    <property type="entry name" value="GLYCOSYLTRANSFERASE WBBK-RELATED"/>
    <property type="match status" value="1"/>
</dbReference>
<name>A0A0P6XTT0_9CHLR</name>
<evidence type="ECO:0000259" key="3">
    <source>
        <dbReference type="Pfam" id="PF13439"/>
    </source>
</evidence>
<feature type="domain" description="Glycosyltransferase subfamily 4-like N-terminal" evidence="3">
    <location>
        <begin position="43"/>
        <end position="167"/>
    </location>
</feature>
<dbReference type="InterPro" id="IPR028098">
    <property type="entry name" value="Glyco_trans_4-like_N"/>
</dbReference>
<evidence type="ECO:0000313" key="4">
    <source>
        <dbReference type="EMBL" id="KPL86771.1"/>
    </source>
</evidence>
<dbReference type="SUPFAM" id="SSF53756">
    <property type="entry name" value="UDP-Glycosyltransferase/glycogen phosphorylase"/>
    <property type="match status" value="1"/>
</dbReference>
<dbReference type="PANTHER" id="PTHR46401:SF2">
    <property type="entry name" value="GLYCOSYLTRANSFERASE WBBK-RELATED"/>
    <property type="match status" value="1"/>
</dbReference>
<dbReference type="AlphaFoldDB" id="A0A0P6XTT0"/>
<evidence type="ECO:0000313" key="5">
    <source>
        <dbReference type="Proteomes" id="UP000050277"/>
    </source>
</evidence>
<evidence type="ECO:0000259" key="2">
    <source>
        <dbReference type="Pfam" id="PF00534"/>
    </source>
</evidence>
<dbReference type="EMBL" id="LGKP01000021">
    <property type="protein sequence ID" value="KPL86771.1"/>
    <property type="molecule type" value="Genomic_DNA"/>
</dbReference>
<dbReference type="GO" id="GO:0016757">
    <property type="term" value="F:glycosyltransferase activity"/>
    <property type="evidence" value="ECO:0007669"/>
    <property type="project" value="InterPro"/>
</dbReference>
<organism evidence="4 5">
    <name type="scientific">Herpetosiphon geysericola</name>
    <dbReference type="NCBI Taxonomy" id="70996"/>
    <lineage>
        <taxon>Bacteria</taxon>
        <taxon>Bacillati</taxon>
        <taxon>Chloroflexota</taxon>
        <taxon>Chloroflexia</taxon>
        <taxon>Herpetosiphonales</taxon>
        <taxon>Herpetosiphonaceae</taxon>
        <taxon>Herpetosiphon</taxon>
    </lineage>
</organism>
<dbReference type="FunFam" id="3.40.50.2000:FF:000119">
    <property type="entry name" value="Glycosyl transferase group 1"/>
    <property type="match status" value="1"/>
</dbReference>
<dbReference type="CDD" id="cd03809">
    <property type="entry name" value="GT4_MtfB-like"/>
    <property type="match status" value="1"/>
</dbReference>
<accession>A0A0P6XTT0</accession>
<gene>
    <name evidence="4" type="ORF">SE18_12470</name>
</gene>
<dbReference type="STRING" id="70996.SE18_12470"/>
<dbReference type="OrthoDB" id="9769555at2"/>
<dbReference type="RefSeq" id="WP_054534781.1">
    <property type="nucleotide sequence ID" value="NZ_LGKP01000021.1"/>
</dbReference>